<name>A0ABN1RPH1_9ACTN</name>
<feature type="transmembrane region" description="Helical" evidence="1">
    <location>
        <begin position="176"/>
        <end position="193"/>
    </location>
</feature>
<dbReference type="Pfam" id="PF12730">
    <property type="entry name" value="ABC2_membrane_4"/>
    <property type="match status" value="1"/>
</dbReference>
<keyword evidence="1" id="KW-0472">Membrane</keyword>
<evidence type="ECO:0000256" key="1">
    <source>
        <dbReference type="SAM" id="Phobius"/>
    </source>
</evidence>
<evidence type="ECO:0000313" key="3">
    <source>
        <dbReference type="Proteomes" id="UP001500665"/>
    </source>
</evidence>
<keyword evidence="3" id="KW-1185">Reference proteome</keyword>
<comment type="caution">
    <text evidence="2">The sequence shown here is derived from an EMBL/GenBank/DDBJ whole genome shotgun (WGS) entry which is preliminary data.</text>
</comment>
<dbReference type="EMBL" id="BAAAHH010000025">
    <property type="protein sequence ID" value="GAA0961137.1"/>
    <property type="molecule type" value="Genomic_DNA"/>
</dbReference>
<keyword evidence="1" id="KW-1133">Transmembrane helix</keyword>
<dbReference type="RefSeq" id="WP_344243702.1">
    <property type="nucleotide sequence ID" value="NZ_BAAAHH010000025.1"/>
</dbReference>
<dbReference type="Proteomes" id="UP001500665">
    <property type="component" value="Unassembled WGS sequence"/>
</dbReference>
<accession>A0ABN1RPH1</accession>
<keyword evidence="1" id="KW-0812">Transmembrane</keyword>
<feature type="transmembrane region" description="Helical" evidence="1">
    <location>
        <begin position="102"/>
        <end position="128"/>
    </location>
</feature>
<proteinExistence type="predicted"/>
<gene>
    <name evidence="2" type="ORF">GCM10009550_53280</name>
</gene>
<organism evidence="2 3">
    <name type="scientific">Actinocorallia libanotica</name>
    <dbReference type="NCBI Taxonomy" id="46162"/>
    <lineage>
        <taxon>Bacteria</taxon>
        <taxon>Bacillati</taxon>
        <taxon>Actinomycetota</taxon>
        <taxon>Actinomycetes</taxon>
        <taxon>Streptosporangiales</taxon>
        <taxon>Thermomonosporaceae</taxon>
        <taxon>Actinocorallia</taxon>
    </lineage>
</organism>
<feature type="transmembrane region" description="Helical" evidence="1">
    <location>
        <begin position="61"/>
        <end position="81"/>
    </location>
</feature>
<reference evidence="2 3" key="1">
    <citation type="journal article" date="2019" name="Int. J. Syst. Evol. Microbiol.">
        <title>The Global Catalogue of Microorganisms (GCM) 10K type strain sequencing project: providing services to taxonomists for standard genome sequencing and annotation.</title>
        <authorList>
            <consortium name="The Broad Institute Genomics Platform"/>
            <consortium name="The Broad Institute Genome Sequencing Center for Infectious Disease"/>
            <person name="Wu L."/>
            <person name="Ma J."/>
        </authorList>
    </citation>
    <scope>NUCLEOTIDE SEQUENCE [LARGE SCALE GENOMIC DNA]</scope>
    <source>
        <strain evidence="2 3">JCM 10696</strain>
    </source>
</reference>
<sequence length="237" mass="23914">MTDVIASEWLKLRTLRSTFALLAAAAAVLVPAALVSALMVADWDASPPETRAVFASADPGVLVLPFAQFCLAALGALAITGEHATGMIRTSAVAVPDRRSLFLAKAAVTAATALAAGQFIALATFTAGALITGDRPAPIAAATTLPDALLQGLLLTTAALVGLGLGALVRATAGTFTALAALIFVLPALASFLPWDVSPYLLPNLTELAALPALAAMAAYTTAALAAGLLTTLRRDI</sequence>
<protein>
    <submittedName>
        <fullName evidence="2">ABC transporter permease</fullName>
    </submittedName>
</protein>
<feature type="transmembrane region" description="Helical" evidence="1">
    <location>
        <begin position="213"/>
        <end position="233"/>
    </location>
</feature>
<feature type="transmembrane region" description="Helical" evidence="1">
    <location>
        <begin position="148"/>
        <end position="169"/>
    </location>
</feature>
<evidence type="ECO:0000313" key="2">
    <source>
        <dbReference type="EMBL" id="GAA0961137.1"/>
    </source>
</evidence>